<name>A0AAW0ZDY9_9HYME</name>
<gene>
    <name evidence="1" type="ORF">QLX08_010205</name>
</gene>
<evidence type="ECO:0000313" key="1">
    <source>
        <dbReference type="EMBL" id="KAK9295504.1"/>
    </source>
</evidence>
<dbReference type="EMBL" id="JAWNGG020000257">
    <property type="protein sequence ID" value="KAK9295504.1"/>
    <property type="molecule type" value="Genomic_DNA"/>
</dbReference>
<organism evidence="1 2">
    <name type="scientific">Tetragonisca angustula</name>
    <dbReference type="NCBI Taxonomy" id="166442"/>
    <lineage>
        <taxon>Eukaryota</taxon>
        <taxon>Metazoa</taxon>
        <taxon>Ecdysozoa</taxon>
        <taxon>Arthropoda</taxon>
        <taxon>Hexapoda</taxon>
        <taxon>Insecta</taxon>
        <taxon>Pterygota</taxon>
        <taxon>Neoptera</taxon>
        <taxon>Endopterygota</taxon>
        <taxon>Hymenoptera</taxon>
        <taxon>Apocrita</taxon>
        <taxon>Aculeata</taxon>
        <taxon>Apoidea</taxon>
        <taxon>Anthophila</taxon>
        <taxon>Apidae</taxon>
        <taxon>Tetragonisca</taxon>
    </lineage>
</organism>
<keyword evidence="2" id="KW-1185">Reference proteome</keyword>
<proteinExistence type="predicted"/>
<comment type="caution">
    <text evidence="1">The sequence shown here is derived from an EMBL/GenBank/DDBJ whole genome shotgun (WGS) entry which is preliminary data.</text>
</comment>
<accession>A0AAW0ZDY9</accession>
<protein>
    <submittedName>
        <fullName evidence="1">Uncharacterized protein</fullName>
    </submittedName>
</protein>
<dbReference type="Proteomes" id="UP001432146">
    <property type="component" value="Unassembled WGS sequence"/>
</dbReference>
<evidence type="ECO:0000313" key="2">
    <source>
        <dbReference type="Proteomes" id="UP001432146"/>
    </source>
</evidence>
<dbReference type="AlphaFoldDB" id="A0AAW0ZDY9"/>
<reference evidence="1 2" key="1">
    <citation type="submission" date="2024-05" db="EMBL/GenBank/DDBJ databases">
        <title>The nuclear and mitochondrial genome assemblies of Tetragonisca angustula (Apidae: Meliponini), a tiny yet remarkable pollinator in the Neotropics.</title>
        <authorList>
            <person name="Ferrari R."/>
            <person name="Ricardo P.C."/>
            <person name="Dias F.C."/>
            <person name="Araujo N.S."/>
            <person name="Soares D.O."/>
            <person name="Zhou Q.-S."/>
            <person name="Zhu C.-D."/>
            <person name="Coutinho L."/>
            <person name="Airas M.C."/>
            <person name="Batista T.M."/>
        </authorList>
    </citation>
    <scope>NUCLEOTIDE SEQUENCE [LARGE SCALE GENOMIC DNA]</scope>
    <source>
        <strain evidence="1">ASF017062</strain>
        <tissue evidence="1">Abdomen</tissue>
    </source>
</reference>
<sequence>MVIGRQFCTLVRSPFLEIRTVLLWRSIEFGVRHKPKTMFSRQTRSVPLADLRSSRVSPSEQLEDCLMCQLASPDR</sequence>